<dbReference type="PANTHER" id="PTHR47691:SF3">
    <property type="entry name" value="HTH-TYPE TRANSCRIPTIONAL REGULATOR RV0890C-RELATED"/>
    <property type="match status" value="1"/>
</dbReference>
<dbReference type="Gene3D" id="3.40.50.300">
    <property type="entry name" value="P-loop containing nucleotide triphosphate hydrolases"/>
    <property type="match status" value="1"/>
</dbReference>
<dbReference type="InterPro" id="IPR027417">
    <property type="entry name" value="P-loop_NTPase"/>
</dbReference>
<feature type="compositionally biased region" description="Low complexity" evidence="2">
    <location>
        <begin position="890"/>
        <end position="905"/>
    </location>
</feature>
<feature type="repeat" description="TPR" evidence="1">
    <location>
        <begin position="552"/>
        <end position="585"/>
    </location>
</feature>
<dbReference type="SMART" id="SM00530">
    <property type="entry name" value="HTH_XRE"/>
    <property type="match status" value="1"/>
</dbReference>
<reference evidence="5" key="1">
    <citation type="journal article" date="2019" name="Int. J. Syst. Evol. Microbiol.">
        <title>The Global Catalogue of Microorganisms (GCM) 10K type strain sequencing project: providing services to taxonomists for standard genome sequencing and annotation.</title>
        <authorList>
            <consortium name="The Broad Institute Genomics Platform"/>
            <consortium name="The Broad Institute Genome Sequencing Center for Infectious Disease"/>
            <person name="Wu L."/>
            <person name="Ma J."/>
        </authorList>
    </citation>
    <scope>NUCLEOTIDE SEQUENCE [LARGE SCALE GENOMIC DNA]</scope>
    <source>
        <strain evidence="5">JCM 7356</strain>
    </source>
</reference>
<dbReference type="EMBL" id="BAAATR010000037">
    <property type="protein sequence ID" value="GAA2268743.1"/>
    <property type="molecule type" value="Genomic_DNA"/>
</dbReference>
<dbReference type="SUPFAM" id="SSF52540">
    <property type="entry name" value="P-loop containing nucleoside triphosphate hydrolases"/>
    <property type="match status" value="1"/>
</dbReference>
<feature type="repeat" description="TPR" evidence="1">
    <location>
        <begin position="752"/>
        <end position="785"/>
    </location>
</feature>
<feature type="region of interest" description="Disordered" evidence="2">
    <location>
        <begin position="454"/>
        <end position="475"/>
    </location>
</feature>
<dbReference type="InterPro" id="IPR019734">
    <property type="entry name" value="TPR_rpt"/>
</dbReference>
<evidence type="ECO:0000259" key="3">
    <source>
        <dbReference type="PROSITE" id="PS50943"/>
    </source>
</evidence>
<dbReference type="PANTHER" id="PTHR47691">
    <property type="entry name" value="REGULATOR-RELATED"/>
    <property type="match status" value="1"/>
</dbReference>
<evidence type="ECO:0000256" key="2">
    <source>
        <dbReference type="SAM" id="MobiDB-lite"/>
    </source>
</evidence>
<dbReference type="SUPFAM" id="SSF48452">
    <property type="entry name" value="TPR-like"/>
    <property type="match status" value="2"/>
</dbReference>
<evidence type="ECO:0000313" key="5">
    <source>
        <dbReference type="Proteomes" id="UP001500305"/>
    </source>
</evidence>
<feature type="domain" description="HTH cro/C1-type" evidence="3">
    <location>
        <begin position="11"/>
        <end position="65"/>
    </location>
</feature>
<feature type="region of interest" description="Disordered" evidence="2">
    <location>
        <begin position="74"/>
        <end position="98"/>
    </location>
</feature>
<organism evidence="4 5">
    <name type="scientific">Kitasatospora cystarginea</name>
    <dbReference type="NCBI Taxonomy" id="58350"/>
    <lineage>
        <taxon>Bacteria</taxon>
        <taxon>Bacillati</taxon>
        <taxon>Actinomycetota</taxon>
        <taxon>Actinomycetes</taxon>
        <taxon>Kitasatosporales</taxon>
        <taxon>Streptomycetaceae</taxon>
        <taxon>Kitasatospora</taxon>
    </lineage>
</organism>
<evidence type="ECO:0000256" key="1">
    <source>
        <dbReference type="PROSITE-ProRule" id="PRU00339"/>
    </source>
</evidence>
<name>A0ABP5RNK2_9ACTN</name>
<dbReference type="PRINTS" id="PR00364">
    <property type="entry name" value="DISEASERSIST"/>
</dbReference>
<dbReference type="SUPFAM" id="SSF47413">
    <property type="entry name" value="lambda repressor-like DNA-binding domains"/>
    <property type="match status" value="1"/>
</dbReference>
<feature type="region of interest" description="Disordered" evidence="2">
    <location>
        <begin position="885"/>
        <end position="916"/>
    </location>
</feature>
<comment type="caution">
    <text evidence="4">The sequence shown here is derived from an EMBL/GenBank/DDBJ whole genome shotgun (WGS) entry which is preliminary data.</text>
</comment>
<dbReference type="InterPro" id="IPR010982">
    <property type="entry name" value="Lambda_DNA-bd_dom_sf"/>
</dbReference>
<accession>A0ABP5RNK2</accession>
<dbReference type="Pfam" id="PF13176">
    <property type="entry name" value="TPR_7"/>
    <property type="match status" value="1"/>
</dbReference>
<protein>
    <submittedName>
        <fullName evidence="4">Tetratricopeptide repeat protein</fullName>
    </submittedName>
</protein>
<dbReference type="InterPro" id="IPR011990">
    <property type="entry name" value="TPR-like_helical_dom_sf"/>
</dbReference>
<evidence type="ECO:0000313" key="4">
    <source>
        <dbReference type="EMBL" id="GAA2268743.1"/>
    </source>
</evidence>
<dbReference type="CDD" id="cd00093">
    <property type="entry name" value="HTH_XRE"/>
    <property type="match status" value="1"/>
</dbReference>
<dbReference type="PROSITE" id="PS50005">
    <property type="entry name" value="TPR"/>
    <property type="match status" value="2"/>
</dbReference>
<keyword evidence="1" id="KW-0802">TPR repeat</keyword>
<gene>
    <name evidence="4" type="ORF">GCM10010430_62650</name>
</gene>
<proteinExistence type="predicted"/>
<keyword evidence="5" id="KW-1185">Reference proteome</keyword>
<sequence length="916" mass="98509">MHMPGQFGEALRRHRLRAGLTQEELAERSGVSVHAISVLEAGRRSPRLSSVSRLAAGLGLEPADQEQLIAAARRPDAPAAPAAGTDSPADRPQHRTAPCQLPYDTRLFTGRTRELEQLLRVAEGAPAGSHAGMVVVSAIDGMGGVGKSALAVHTAHRVRAHFPDGQLFIDLHGHTPGTAPLTAEDALGLLLRSLGVPPQQIPRDPGERAAFYRDRLAGTRTLVLLDNAANAAQVRPLLPGMPGCLVLITSRTHLAGLDDAHLLALDVLPGPEAIALLHEAAGPGRIPADHPATADLVDLCARLPLAIRISGARLRHHRALRVADLVEQLQDEHSRLDHLQDEDRNLTAVFDASYAALSDAEQQLFLHLGQIPGPDFDPFAAANLAGTDHRTAERLLESLLDHNLLIQHTPGRYRFHDLVGLYARTRRDRLGREESEAALERLLDYYQHTARRADHHLARRSRPGSPALPTAPVTAPQLADRDAALTWMRADRDNLTAAVTHATADARHSHAVALTAALATVLLLDGPWTQAAGLHQSAAAAAHALGDRNGEAAALCDLGRTYHATGDYHASAELYERALAIYQDIGDRRGEAAGLHELGRIRVLTGDYDAAAELHELALVIFQDLGDRLAEARTLCDLGRARHSTGDSPAAISLMERVLALYRSCGDRRGEAGALHDLGYVLHETGDYPAAAKLHQQALTIYRSIGSRQGEAIILWNLGRARHATGDFPAAAELHEQALTIYRSIGSRQGEADALQGLGRVRHATGDFPAAADLYRQALTIYQGIGSRPGQAELLTNLGALVADTTGPREALPLYQEAMRLARQIHSPLDEARALEGTAHCSAQFGDRDTALTDLRQAVAIYRRIGAPQAPAAAARLTAWETTDLRADPPRALTATLAQPTATSPRSKHRSRHRPG</sequence>
<dbReference type="Gene3D" id="1.25.40.10">
    <property type="entry name" value="Tetratricopeptide repeat domain"/>
    <property type="match status" value="2"/>
</dbReference>
<dbReference type="Pfam" id="PF13560">
    <property type="entry name" value="HTH_31"/>
    <property type="match status" value="1"/>
</dbReference>
<dbReference type="Proteomes" id="UP001500305">
    <property type="component" value="Unassembled WGS sequence"/>
</dbReference>
<feature type="compositionally biased region" description="Basic residues" evidence="2">
    <location>
        <begin position="906"/>
        <end position="916"/>
    </location>
</feature>
<dbReference type="Gene3D" id="1.10.260.40">
    <property type="entry name" value="lambda repressor-like DNA-binding domains"/>
    <property type="match status" value="1"/>
</dbReference>
<dbReference type="PROSITE" id="PS50943">
    <property type="entry name" value="HTH_CROC1"/>
    <property type="match status" value="1"/>
</dbReference>
<dbReference type="InterPro" id="IPR001387">
    <property type="entry name" value="Cro/C1-type_HTH"/>
</dbReference>
<dbReference type="SMART" id="SM00028">
    <property type="entry name" value="TPR"/>
    <property type="match status" value="8"/>
</dbReference>
<dbReference type="Pfam" id="PF13424">
    <property type="entry name" value="TPR_12"/>
    <property type="match status" value="4"/>
</dbReference>